<comment type="caution">
    <text evidence="3">The sequence shown here is derived from an EMBL/GenBank/DDBJ whole genome shotgun (WGS) entry which is preliminary data.</text>
</comment>
<evidence type="ECO:0000259" key="2">
    <source>
        <dbReference type="SMART" id="SM00822"/>
    </source>
</evidence>
<dbReference type="Pfam" id="PF13561">
    <property type="entry name" value="adh_short_C2"/>
    <property type="match status" value="1"/>
</dbReference>
<organism evidence="3 4">
    <name type="scientific">Lysobacter hankyongensis</name>
    <dbReference type="NCBI Taxonomy" id="1176535"/>
    <lineage>
        <taxon>Bacteria</taxon>
        <taxon>Pseudomonadati</taxon>
        <taxon>Pseudomonadota</taxon>
        <taxon>Gammaproteobacteria</taxon>
        <taxon>Lysobacterales</taxon>
        <taxon>Lysobacteraceae</taxon>
        <taxon>Lysobacter</taxon>
    </lineage>
</organism>
<name>A0ABP9BPI8_9GAMM</name>
<dbReference type="InterPro" id="IPR020904">
    <property type="entry name" value="Sc_DH/Rdtase_CS"/>
</dbReference>
<gene>
    <name evidence="3" type="primary">fabG_3</name>
    <name evidence="3" type="ORF">GCM10023307_26010</name>
</gene>
<dbReference type="SMART" id="SM00822">
    <property type="entry name" value="PKS_KR"/>
    <property type="match status" value="1"/>
</dbReference>
<dbReference type="PRINTS" id="PR00080">
    <property type="entry name" value="SDRFAMILY"/>
</dbReference>
<evidence type="ECO:0000313" key="4">
    <source>
        <dbReference type="Proteomes" id="UP001499959"/>
    </source>
</evidence>
<dbReference type="SUPFAM" id="SSF51735">
    <property type="entry name" value="NAD(P)-binding Rossmann-fold domains"/>
    <property type="match status" value="1"/>
</dbReference>
<comment type="similarity">
    <text evidence="1">Belongs to the short-chain dehydrogenases/reductases (SDR) family.</text>
</comment>
<dbReference type="PROSITE" id="PS00061">
    <property type="entry name" value="ADH_SHORT"/>
    <property type="match status" value="1"/>
</dbReference>
<accession>A0ABP9BPI8</accession>
<dbReference type="Proteomes" id="UP001499959">
    <property type="component" value="Unassembled WGS sequence"/>
</dbReference>
<dbReference type="Gene3D" id="3.40.50.720">
    <property type="entry name" value="NAD(P)-binding Rossmann-like Domain"/>
    <property type="match status" value="1"/>
</dbReference>
<dbReference type="PRINTS" id="PR00081">
    <property type="entry name" value="GDHRDH"/>
</dbReference>
<dbReference type="InterPro" id="IPR050259">
    <property type="entry name" value="SDR"/>
</dbReference>
<protein>
    <submittedName>
        <fullName evidence="3">3-oxoacyl-[acyl-carrier-protein] reductase</fullName>
    </submittedName>
</protein>
<dbReference type="PANTHER" id="PTHR42879:SF2">
    <property type="entry name" value="3-OXOACYL-[ACYL-CARRIER-PROTEIN] REDUCTASE FABG"/>
    <property type="match status" value="1"/>
</dbReference>
<dbReference type="InterPro" id="IPR036291">
    <property type="entry name" value="NAD(P)-bd_dom_sf"/>
</dbReference>
<dbReference type="InterPro" id="IPR057326">
    <property type="entry name" value="KR_dom"/>
</dbReference>
<dbReference type="PANTHER" id="PTHR42879">
    <property type="entry name" value="3-OXOACYL-(ACYL-CARRIER-PROTEIN) REDUCTASE"/>
    <property type="match status" value="1"/>
</dbReference>
<feature type="domain" description="Ketoreductase" evidence="2">
    <location>
        <begin position="4"/>
        <end position="185"/>
    </location>
</feature>
<dbReference type="EMBL" id="BAABJE010000014">
    <property type="protein sequence ID" value="GAA4798645.1"/>
    <property type="molecule type" value="Genomic_DNA"/>
</dbReference>
<evidence type="ECO:0000256" key="1">
    <source>
        <dbReference type="ARBA" id="ARBA00006484"/>
    </source>
</evidence>
<dbReference type="InterPro" id="IPR002347">
    <property type="entry name" value="SDR_fam"/>
</dbReference>
<proteinExistence type="inferred from homology"/>
<keyword evidence="4" id="KW-1185">Reference proteome</keyword>
<evidence type="ECO:0000313" key="3">
    <source>
        <dbReference type="EMBL" id="GAA4798645.1"/>
    </source>
</evidence>
<reference evidence="4" key="1">
    <citation type="journal article" date="2019" name="Int. J. Syst. Evol. Microbiol.">
        <title>The Global Catalogue of Microorganisms (GCM) 10K type strain sequencing project: providing services to taxonomists for standard genome sequencing and annotation.</title>
        <authorList>
            <consortium name="The Broad Institute Genomics Platform"/>
            <consortium name="The Broad Institute Genome Sequencing Center for Infectious Disease"/>
            <person name="Wu L."/>
            <person name="Ma J."/>
        </authorList>
    </citation>
    <scope>NUCLEOTIDE SEQUENCE [LARGE SCALE GENOMIC DNA]</scope>
    <source>
        <strain evidence="4">JCM 18204</strain>
    </source>
</reference>
<sequence length="242" mass="25358">MSKRPCLVVGASGNIGEAIALRLLQDGRRVALTHSPRSRPSERVPADDANVRWYGVDVCDSADVVRLVQAVEKDFGSAPDLVYSAGIVKDGSIALITDEAWNAVIQTNLTGAFNFVRALSKSLMVAGDGRIVLIGSVTATKGNPGQLSYAAAKAGMEGMCRVIAVEMGRFGVTCNVVSPGVIESRMIEETPAASVQRLLKSTPLRSLGKPSDVAGLVGFLLGPDGRYITGQTLQIDGGMTAL</sequence>
<dbReference type="RefSeq" id="WP_345303769.1">
    <property type="nucleotide sequence ID" value="NZ_BAABJE010000014.1"/>
</dbReference>